<dbReference type="GO" id="GO:0019301">
    <property type="term" value="P:rhamnose catabolic process"/>
    <property type="evidence" value="ECO:0007669"/>
    <property type="project" value="UniProtKB-UniRule"/>
</dbReference>
<gene>
    <name evidence="6" type="primary">rhaD</name>
    <name evidence="8" type="ORF">EDD78_11032</name>
</gene>
<dbReference type="InterPro" id="IPR001303">
    <property type="entry name" value="Aldolase_II/adducin_N"/>
</dbReference>
<dbReference type="SMART" id="SM01007">
    <property type="entry name" value="Aldolase_II"/>
    <property type="match status" value="1"/>
</dbReference>
<accession>A0A9X8UHT3</accession>
<dbReference type="InterPro" id="IPR050197">
    <property type="entry name" value="Aldolase_class_II_sugar_metab"/>
</dbReference>
<dbReference type="HAMAP" id="MF_00770">
    <property type="entry name" value="RhaD"/>
    <property type="match status" value="1"/>
</dbReference>
<comment type="pathway">
    <text evidence="6">Carbohydrate degradation; L-rhamnose degradation; glycerone phosphate from L-rhamnose: step 3/3.</text>
</comment>
<dbReference type="Pfam" id="PF00596">
    <property type="entry name" value="Aldolase_II"/>
    <property type="match status" value="1"/>
</dbReference>
<dbReference type="Gene3D" id="3.40.225.10">
    <property type="entry name" value="Class II aldolase/adducin N-terminal domain"/>
    <property type="match status" value="1"/>
</dbReference>
<comment type="similarity">
    <text evidence="6">Belongs to the aldolase class II family. RhaD subfamily.</text>
</comment>
<keyword evidence="5 6" id="KW-0684">Rhamnose metabolism</keyword>
<evidence type="ECO:0000256" key="4">
    <source>
        <dbReference type="ARBA" id="ARBA00023239"/>
    </source>
</evidence>
<keyword evidence="1 6" id="KW-0963">Cytoplasm</keyword>
<organism evidence="8 9">
    <name type="scientific">Harryflintia acetispora</name>
    <dbReference type="NCBI Taxonomy" id="1849041"/>
    <lineage>
        <taxon>Bacteria</taxon>
        <taxon>Bacillati</taxon>
        <taxon>Bacillota</taxon>
        <taxon>Clostridia</taxon>
        <taxon>Eubacteriales</taxon>
        <taxon>Oscillospiraceae</taxon>
        <taxon>Harryflintia</taxon>
    </lineage>
</organism>
<evidence type="ECO:0000256" key="1">
    <source>
        <dbReference type="ARBA" id="ARBA00022490"/>
    </source>
</evidence>
<dbReference type="PANTHER" id="PTHR22789">
    <property type="entry name" value="FUCULOSE PHOSPHATE ALDOLASE"/>
    <property type="match status" value="1"/>
</dbReference>
<evidence type="ECO:0000259" key="7">
    <source>
        <dbReference type="SMART" id="SM01007"/>
    </source>
</evidence>
<dbReference type="InterPro" id="IPR036409">
    <property type="entry name" value="Aldolase_II/adducin_N_sf"/>
</dbReference>
<feature type="domain" description="Class II aldolase/adducin N-terminal" evidence="7">
    <location>
        <begin position="11"/>
        <end position="237"/>
    </location>
</feature>
<dbReference type="AlphaFoldDB" id="A0A9X8UHT3"/>
<dbReference type="Proteomes" id="UP000294682">
    <property type="component" value="Unassembled WGS sequence"/>
</dbReference>
<proteinExistence type="inferred from homology"/>
<dbReference type="GO" id="GO:0046872">
    <property type="term" value="F:metal ion binding"/>
    <property type="evidence" value="ECO:0007669"/>
    <property type="project" value="UniProtKB-KW"/>
</dbReference>
<evidence type="ECO:0000313" key="9">
    <source>
        <dbReference type="Proteomes" id="UP000294682"/>
    </source>
</evidence>
<comment type="catalytic activity">
    <reaction evidence="6">
        <text>L-rhamnulose 1-phosphate = (S)-lactaldehyde + dihydroxyacetone phosphate</text>
        <dbReference type="Rhea" id="RHEA:19689"/>
        <dbReference type="ChEBI" id="CHEBI:18041"/>
        <dbReference type="ChEBI" id="CHEBI:57642"/>
        <dbReference type="ChEBI" id="CHEBI:58313"/>
        <dbReference type="EC" id="4.1.2.19"/>
    </reaction>
</comment>
<comment type="subcellular location">
    <subcellularLocation>
        <location evidence="6">Cytoplasm</location>
    </subcellularLocation>
</comment>
<dbReference type="EMBL" id="SLUK01000010">
    <property type="protein sequence ID" value="TCL42408.1"/>
    <property type="molecule type" value="Genomic_DNA"/>
</dbReference>
<evidence type="ECO:0000256" key="6">
    <source>
        <dbReference type="HAMAP-Rule" id="MF_00770"/>
    </source>
</evidence>
<evidence type="ECO:0000313" key="8">
    <source>
        <dbReference type="EMBL" id="TCL42408.1"/>
    </source>
</evidence>
<dbReference type="GO" id="GO:0005829">
    <property type="term" value="C:cytosol"/>
    <property type="evidence" value="ECO:0007669"/>
    <property type="project" value="TreeGrafter"/>
</dbReference>
<dbReference type="GO" id="GO:0008994">
    <property type="term" value="F:rhamnulose-1-phosphate aldolase activity"/>
    <property type="evidence" value="ECO:0007669"/>
    <property type="project" value="UniProtKB-UniRule"/>
</dbReference>
<dbReference type="RefSeq" id="WP_132084955.1">
    <property type="nucleotide sequence ID" value="NZ_SLUK01000010.1"/>
</dbReference>
<comment type="cofactor">
    <cofactor evidence="6">
        <name>Zn(2+)</name>
        <dbReference type="ChEBI" id="CHEBI:29105"/>
    </cofactor>
    <text evidence="6">Binds 1 zinc ion per subunit.</text>
</comment>
<keyword evidence="4 6" id="KW-0456">Lyase</keyword>
<feature type="binding site" evidence="6">
    <location>
        <position position="139"/>
    </location>
    <ligand>
        <name>Zn(2+)</name>
        <dbReference type="ChEBI" id="CHEBI:29105"/>
    </ligand>
</feature>
<dbReference type="PANTHER" id="PTHR22789:SF0">
    <property type="entry name" value="3-OXO-TETRONATE 4-PHOSPHATE DECARBOXYLASE-RELATED"/>
    <property type="match status" value="1"/>
</dbReference>
<keyword evidence="9" id="KW-1185">Reference proteome</keyword>
<sequence length="271" mass="29829">MNDMLQAPFLKEMCAIIGNMYRLGWDERNGGNVSLLLDEAEVAPYLSPGGETRAHPIGLCASPLAGRYLLLTGSGKYFKNVPGDPAHNLGLIRITPDGLSYEILWGFLEGARPTSELPTHLLNHIARLAADPAHRVVMHCHPANVLAMTYIHELEDRAFSRTLWQMSTECVVVFPEGVRVLPWMLCGTVEIGRETAKKIADCRVVLWAHHGIFAAGASLDETFGLVETVEKSAEIFIKTRGCPVLQTIRDGELQRLADAFGVRVQPGYLEA</sequence>
<keyword evidence="2 6" id="KW-0479">Metal-binding</keyword>
<evidence type="ECO:0000256" key="2">
    <source>
        <dbReference type="ARBA" id="ARBA00022723"/>
    </source>
</evidence>
<keyword evidence="3 6" id="KW-0862">Zinc</keyword>
<protein>
    <recommendedName>
        <fullName evidence="6">Rhamnulose-1-phosphate aldolase</fullName>
        <ecNumber evidence="6">4.1.2.19</ecNumber>
    </recommendedName>
</protein>
<dbReference type="NCBIfam" id="NF002963">
    <property type="entry name" value="PRK03634.1"/>
    <property type="match status" value="1"/>
</dbReference>
<dbReference type="GO" id="GO:0019323">
    <property type="term" value="P:pentose catabolic process"/>
    <property type="evidence" value="ECO:0007669"/>
    <property type="project" value="TreeGrafter"/>
</dbReference>
<feature type="binding site" evidence="6">
    <location>
        <position position="210"/>
    </location>
    <ligand>
        <name>Zn(2+)</name>
        <dbReference type="ChEBI" id="CHEBI:29105"/>
    </ligand>
</feature>
<dbReference type="SUPFAM" id="SSF53639">
    <property type="entry name" value="AraD/HMP-PK domain-like"/>
    <property type="match status" value="1"/>
</dbReference>
<name>A0A9X8UHT3_9FIRM</name>
<dbReference type="InterPro" id="IPR013447">
    <property type="entry name" value="Rhamnulose-1-P_Aldolase"/>
</dbReference>
<reference evidence="8 9" key="1">
    <citation type="submission" date="2019-03" db="EMBL/GenBank/DDBJ databases">
        <title>Genomic Encyclopedia of Type Strains, Phase IV (KMG-IV): sequencing the most valuable type-strain genomes for metagenomic binning, comparative biology and taxonomic classification.</title>
        <authorList>
            <person name="Goeker M."/>
        </authorList>
    </citation>
    <scope>NUCLEOTIDE SEQUENCE [LARGE SCALE GENOMIC DNA]</scope>
    <source>
        <strain evidence="8 9">DSM 100433</strain>
    </source>
</reference>
<comment type="caution">
    <text evidence="8">The sequence shown here is derived from an EMBL/GenBank/DDBJ whole genome shotgun (WGS) entry which is preliminary data.</text>
</comment>
<evidence type="ECO:0000256" key="3">
    <source>
        <dbReference type="ARBA" id="ARBA00022833"/>
    </source>
</evidence>
<feature type="binding site" evidence="6">
    <location>
        <position position="141"/>
    </location>
    <ligand>
        <name>Zn(2+)</name>
        <dbReference type="ChEBI" id="CHEBI:29105"/>
    </ligand>
</feature>
<evidence type="ECO:0000256" key="5">
    <source>
        <dbReference type="ARBA" id="ARBA00023308"/>
    </source>
</evidence>
<dbReference type="EC" id="4.1.2.19" evidence="6"/>
<comment type="function">
    <text evidence="6">Catalyzes the reversible cleavage of L-rhamnulose-1-phosphate to dihydroxyacetone phosphate (DHAP) and L-lactaldehyde.</text>
</comment>
<feature type="active site" evidence="6">
    <location>
        <position position="116"/>
    </location>
</feature>